<name>A0A3M7T513_BRAPC</name>
<dbReference type="AlphaFoldDB" id="A0A3M7T513"/>
<organism evidence="2 3">
    <name type="scientific">Brachionus plicatilis</name>
    <name type="common">Marine rotifer</name>
    <name type="synonym">Brachionus muelleri</name>
    <dbReference type="NCBI Taxonomy" id="10195"/>
    <lineage>
        <taxon>Eukaryota</taxon>
        <taxon>Metazoa</taxon>
        <taxon>Spiralia</taxon>
        <taxon>Gnathifera</taxon>
        <taxon>Rotifera</taxon>
        <taxon>Eurotatoria</taxon>
        <taxon>Monogononta</taxon>
        <taxon>Pseudotrocha</taxon>
        <taxon>Ploima</taxon>
        <taxon>Brachionidae</taxon>
        <taxon>Brachionus</taxon>
    </lineage>
</organism>
<sequence length="142" mass="16743">MEQDSSLKTLPCDSINQCCDLERKKKKLLEKLKKEKLQNMKGSSSILDKLKEQRQSYENRLTDQKEKIIYKQHLLVKKLNTENQILNEQKTHFEQELVSSNVSEQNKSLKDQLKKSQSISSKMLTDLKNSRKEIYNLTKQNN</sequence>
<accession>A0A3M7T513</accession>
<reference evidence="2 3" key="1">
    <citation type="journal article" date="2018" name="Sci. Rep.">
        <title>Genomic signatures of local adaptation to the degree of environmental predictability in rotifers.</title>
        <authorList>
            <person name="Franch-Gras L."/>
            <person name="Hahn C."/>
            <person name="Garcia-Roger E.M."/>
            <person name="Carmona M.J."/>
            <person name="Serra M."/>
            <person name="Gomez A."/>
        </authorList>
    </citation>
    <scope>NUCLEOTIDE SEQUENCE [LARGE SCALE GENOMIC DNA]</scope>
    <source>
        <strain evidence="2">HYR1</strain>
    </source>
</reference>
<dbReference type="Proteomes" id="UP000276133">
    <property type="component" value="Unassembled WGS sequence"/>
</dbReference>
<dbReference type="EMBL" id="REGN01000300">
    <property type="protein sequence ID" value="RNA42910.1"/>
    <property type="molecule type" value="Genomic_DNA"/>
</dbReference>
<evidence type="ECO:0000313" key="3">
    <source>
        <dbReference type="Proteomes" id="UP000276133"/>
    </source>
</evidence>
<proteinExistence type="predicted"/>
<dbReference type="OrthoDB" id="8197438at2759"/>
<keyword evidence="1" id="KW-0175">Coiled coil</keyword>
<gene>
    <name evidence="2" type="ORF">BpHYR1_039432</name>
</gene>
<feature type="coiled-coil region" evidence="1">
    <location>
        <begin position="40"/>
        <end position="96"/>
    </location>
</feature>
<comment type="caution">
    <text evidence="2">The sequence shown here is derived from an EMBL/GenBank/DDBJ whole genome shotgun (WGS) entry which is preliminary data.</text>
</comment>
<evidence type="ECO:0000256" key="1">
    <source>
        <dbReference type="SAM" id="Coils"/>
    </source>
</evidence>
<protein>
    <submittedName>
        <fullName evidence="2">Uncharacterized protein</fullName>
    </submittedName>
</protein>
<keyword evidence="3" id="KW-1185">Reference proteome</keyword>
<evidence type="ECO:0000313" key="2">
    <source>
        <dbReference type="EMBL" id="RNA42910.1"/>
    </source>
</evidence>